<dbReference type="Proteomes" id="UP000663722">
    <property type="component" value="Chromosome"/>
</dbReference>
<keyword evidence="2" id="KW-1185">Reference proteome</keyword>
<evidence type="ECO:0000313" key="2">
    <source>
        <dbReference type="Proteomes" id="UP000663722"/>
    </source>
</evidence>
<protein>
    <submittedName>
        <fullName evidence="1">Uncharacterized protein</fullName>
    </submittedName>
</protein>
<reference evidence="1" key="1">
    <citation type="journal article" date="2021" name="Microb. Physiol.">
        <title>Proteogenomic Insights into the Physiology of Marine, Sulfate-Reducing, Filamentous Desulfonema limicola and Desulfonema magnum.</title>
        <authorList>
            <person name="Schnaars V."/>
            <person name="Wohlbrand L."/>
            <person name="Scheve S."/>
            <person name="Hinrichs C."/>
            <person name="Reinhardt R."/>
            <person name="Rabus R."/>
        </authorList>
    </citation>
    <scope>NUCLEOTIDE SEQUENCE</scope>
    <source>
        <strain evidence="1">4be13</strain>
    </source>
</reference>
<evidence type="ECO:0000313" key="1">
    <source>
        <dbReference type="EMBL" id="QTA84813.1"/>
    </source>
</evidence>
<dbReference type="KEGG" id="dmm:dnm_008130"/>
<proteinExistence type="predicted"/>
<dbReference type="AlphaFoldDB" id="A0A975BGE4"/>
<gene>
    <name evidence="1" type="ORF">dnm_008130</name>
</gene>
<dbReference type="EMBL" id="CP061800">
    <property type="protein sequence ID" value="QTA84813.1"/>
    <property type="molecule type" value="Genomic_DNA"/>
</dbReference>
<name>A0A975BGE4_9BACT</name>
<organism evidence="1 2">
    <name type="scientific">Desulfonema magnum</name>
    <dbReference type="NCBI Taxonomy" id="45655"/>
    <lineage>
        <taxon>Bacteria</taxon>
        <taxon>Pseudomonadati</taxon>
        <taxon>Thermodesulfobacteriota</taxon>
        <taxon>Desulfobacteria</taxon>
        <taxon>Desulfobacterales</taxon>
        <taxon>Desulfococcaceae</taxon>
        <taxon>Desulfonema</taxon>
    </lineage>
</organism>
<accession>A0A975BGE4</accession>
<sequence>MLFRRRKNIIFALRTRSELPKTALGKGVRGQRAGRLSWFIVSELSGDIADKIPKNFWPGTYNTHLQSADENFSP</sequence>